<evidence type="ECO:0000313" key="2">
    <source>
        <dbReference type="Proteomes" id="UP001189619"/>
    </source>
</evidence>
<reference evidence="1" key="1">
    <citation type="submission" date="2023-07" db="EMBL/GenBank/DDBJ databases">
        <authorList>
            <person name="Ivanov I."/>
            <person name="Teneva D."/>
            <person name="Stoikov I."/>
        </authorList>
    </citation>
    <scope>NUCLEOTIDE SEQUENCE</scope>
    <source>
        <strain evidence="1">4475</strain>
    </source>
</reference>
<dbReference type="EMBL" id="OY569118">
    <property type="protein sequence ID" value="CAJ1002254.1"/>
    <property type="molecule type" value="Genomic_DNA"/>
</dbReference>
<dbReference type="RefSeq" id="WP_304415364.1">
    <property type="nucleotide sequence ID" value="NZ_OY569118.1"/>
</dbReference>
<dbReference type="KEGG" id="bayd:BSPP4475_08005"/>
<protein>
    <submittedName>
        <fullName evidence="1">GNAT family N-acetyltransferase</fullName>
    </submittedName>
</protein>
<keyword evidence="2" id="KW-1185">Reference proteome</keyword>
<sequence>MSEFTFAILVKEANKRKISSAVRKWKAPSCLFPANETWYAVVTENGAEAGSEQARQLSAALNTHSFSFVHAEDYGWHYELYENGERKGTLEINYETYNHSSIEEANVPLLKKLAVDEAALARLERVLCARTPQTEDLLHSVEHFKQAMGFEKISWISYEYVSTMSKRQLDEIGASFNKPATKRFLADKIIVEMLNESLRHMGYAYEERPKMGDRLYFVKRENGFDYGLIIDMTQKNTIEPRLFTPRNTGANLFYIAMRGLKSFEYANEHELRQHLEEIVQVFQQTGDPWLKKNRIETFDANALYAEMADPFMAEYSFQRIHMDDRILFGGKAIYQGNRMQIEFTHFPQKASIVTYLVEETGKRSLQDFWWNTETYCRSISEPFISCFKIRMNLYRRWSEPLIYCVYISNRSRKIDGYIVRQQLARAVVEW</sequence>
<dbReference type="Proteomes" id="UP001189619">
    <property type="component" value="Chromosome"/>
</dbReference>
<proteinExistence type="predicted"/>
<gene>
    <name evidence="1" type="ORF">BSPP4475_08005</name>
</gene>
<accession>A0AA48RDV3</accession>
<name>A0AA48RDV3_9BACL</name>
<evidence type="ECO:0000313" key="1">
    <source>
        <dbReference type="EMBL" id="CAJ1002254.1"/>
    </source>
</evidence>
<dbReference type="AlphaFoldDB" id="A0AA48RDV3"/>
<organism evidence="1 2">
    <name type="scientific">Brevibacillus aydinogluensis</name>
    <dbReference type="NCBI Taxonomy" id="927786"/>
    <lineage>
        <taxon>Bacteria</taxon>
        <taxon>Bacillati</taxon>
        <taxon>Bacillota</taxon>
        <taxon>Bacilli</taxon>
        <taxon>Bacillales</taxon>
        <taxon>Paenibacillaceae</taxon>
        <taxon>Brevibacillus</taxon>
    </lineage>
</organism>